<evidence type="ECO:0000313" key="11">
    <source>
        <dbReference type="Proteomes" id="UP000663829"/>
    </source>
</evidence>
<accession>A0A813S2I6</accession>
<dbReference type="Proteomes" id="UP000663829">
    <property type="component" value="Unassembled WGS sequence"/>
</dbReference>
<dbReference type="InterPro" id="IPR030456">
    <property type="entry name" value="TF_fork_head_CS_2"/>
</dbReference>
<dbReference type="InterPro" id="IPR001766">
    <property type="entry name" value="Fork_head_dom"/>
</dbReference>
<feature type="region of interest" description="Disordered" evidence="6">
    <location>
        <begin position="1061"/>
        <end position="1082"/>
    </location>
</feature>
<dbReference type="InterPro" id="IPR018122">
    <property type="entry name" value="TF_fork_head_CS_1"/>
</dbReference>
<dbReference type="GO" id="GO:0009887">
    <property type="term" value="P:animal organ morphogenesis"/>
    <property type="evidence" value="ECO:0007669"/>
    <property type="project" value="TreeGrafter"/>
</dbReference>
<dbReference type="PROSITE" id="PS50181">
    <property type="entry name" value="FBOX"/>
    <property type="match status" value="1"/>
</dbReference>
<keyword evidence="11" id="KW-1185">Reference proteome</keyword>
<dbReference type="GO" id="GO:0005634">
    <property type="term" value="C:nucleus"/>
    <property type="evidence" value="ECO:0007669"/>
    <property type="project" value="UniProtKB-SubCell"/>
</dbReference>
<feature type="DNA-binding region" description="Fork-head" evidence="4">
    <location>
        <begin position="719"/>
        <end position="813"/>
    </location>
</feature>
<dbReference type="GO" id="GO:0000978">
    <property type="term" value="F:RNA polymerase II cis-regulatory region sequence-specific DNA binding"/>
    <property type="evidence" value="ECO:0007669"/>
    <property type="project" value="TreeGrafter"/>
</dbReference>
<protein>
    <submittedName>
        <fullName evidence="9">Uncharacterized protein</fullName>
    </submittedName>
</protein>
<feature type="compositionally biased region" description="Acidic residues" evidence="6">
    <location>
        <begin position="673"/>
        <end position="687"/>
    </location>
</feature>
<dbReference type="PROSITE" id="PS50039">
    <property type="entry name" value="FORK_HEAD_3"/>
    <property type="match status" value="1"/>
</dbReference>
<dbReference type="InterPro" id="IPR007513">
    <property type="entry name" value="SERF-like_N"/>
</dbReference>
<dbReference type="SUPFAM" id="SSF50978">
    <property type="entry name" value="WD40 repeat-like"/>
    <property type="match status" value="1"/>
</dbReference>
<dbReference type="Gene3D" id="2.130.10.10">
    <property type="entry name" value="YVTN repeat-like/Quinoprotein amine dehydrogenase"/>
    <property type="match status" value="1"/>
</dbReference>
<feature type="compositionally biased region" description="Gly residues" evidence="6">
    <location>
        <begin position="60"/>
        <end position="69"/>
    </location>
</feature>
<organism evidence="9 11">
    <name type="scientific">Didymodactylos carnosus</name>
    <dbReference type="NCBI Taxonomy" id="1234261"/>
    <lineage>
        <taxon>Eukaryota</taxon>
        <taxon>Metazoa</taxon>
        <taxon>Spiralia</taxon>
        <taxon>Gnathifera</taxon>
        <taxon>Rotifera</taxon>
        <taxon>Eurotatoria</taxon>
        <taxon>Bdelloidea</taxon>
        <taxon>Philodinida</taxon>
        <taxon>Philodinidae</taxon>
        <taxon>Didymodactylos</taxon>
    </lineage>
</organism>
<dbReference type="InterPro" id="IPR036388">
    <property type="entry name" value="WH-like_DNA-bd_sf"/>
</dbReference>
<dbReference type="Pfam" id="PF00250">
    <property type="entry name" value="Forkhead"/>
    <property type="match status" value="1"/>
</dbReference>
<feature type="compositionally biased region" description="Low complexity" evidence="6">
    <location>
        <begin position="1061"/>
        <end position="1072"/>
    </location>
</feature>
<dbReference type="SUPFAM" id="SSF81383">
    <property type="entry name" value="F-box domain"/>
    <property type="match status" value="1"/>
</dbReference>
<feature type="region of interest" description="Disordered" evidence="6">
    <location>
        <begin position="1"/>
        <end position="69"/>
    </location>
</feature>
<sequence length="1082" mass="123825">MTRGDQRERAREKNAKNNKSSPASEKEANKGLSLQERQLRDAQRMREKQEKSKATDDNGGRPGATGGGASATDMQFYYESFQYLFSRYVHLCTMASDEHIEKKEKKQQSQGESLPLSLENELPITTSSCRCGLFQSFPPEIWLHLFGYLDADFIITKLSFVCKNLQMFIYQQQSWWKYRYEKKVRQPYREHSEDEWTEICHDFEVTCHEWKHNNNTLPLSGAHIGSITSVLMLEDGKTCVTGSRDSTICCWDLSRLVCSDTMPLDTDRAGGSTYVTKCVHDPTQIWIWSLDHDNNILSSSSSNYEIRLWDMNEELREISRIKLRHTFAMCHRIENSKLYAGLYDGQLQMYDTRVSNEKIQDIRVSSSKGYIHTLELSDNYLLLLHKPNVLCIYDQRTWNKIEHVQLNITRRASFFKDSLLFLGDSDGYVHVFNWNRDHCEFVEKIKTDHAQEINALSHCQGILHTCSTNTIEINQLSSPINCLNKIQTETNDKYLCMASNDYFLLLGGSEDLDDTNKRKMNIKIETNKPVTFSIKTNDDLTESNDISNPFSHVHAHNSYQQQDILMSRNIPLHSTSQRDYIQSAYSDPSSYWKTCSSMNDMTLRSHIDCSNPNYLSSMNSTDTRLSPLKNYNTSISSSKNSVHLSKTHEIKTVEQECCNDSRTSSQTSNELNDVNDDQDEEGDDESGLDEKPLDTQKTNTNSTTSTTNNNRKSNRRAEKPPLSYIALIVMAIQNSQTKKMTLSEIYQFLQQRFPFFRSAYQGWKNSVRHNLSLNECFIKLPKAMGRAGKGHYWTIAPECDYMFDDNCLRRRPRGFRRKLAPTQKPYPGLLTQANSASSSSPNQEYNSSDISSGYFGIDSCYPTSSSSILPPSISNGHRTSRCHTTNTNDTYAAAAAAMAMAYSSYPRMTNHSSSHYNQNSFVNNNKYSTIANNGQLTENENENRSSSYDLNLLYNHQPLPTTLTSRDEKNSPSTSSQQQQHPESMNITCHGSLNYPTQSHFTSYPSTPFRFDPNDPYSLTSSNLTDLKTLNQNHFYPPNIWHLDQKPFLQSLYYENNSHNGSSITTNSSNLTLVPPSTQSTY</sequence>
<evidence type="ECO:0000259" key="7">
    <source>
        <dbReference type="PROSITE" id="PS50039"/>
    </source>
</evidence>
<dbReference type="Pfam" id="PF04419">
    <property type="entry name" value="SERF-like_N"/>
    <property type="match status" value="1"/>
</dbReference>
<dbReference type="InterPro" id="IPR036390">
    <property type="entry name" value="WH_DNA-bd_sf"/>
</dbReference>
<dbReference type="PANTHER" id="PTHR46262">
    <property type="entry name" value="FORKHEAD BOX PROTEIN BINIOU"/>
    <property type="match status" value="1"/>
</dbReference>
<dbReference type="PROSITE" id="PS00657">
    <property type="entry name" value="FORK_HEAD_1"/>
    <property type="match status" value="1"/>
</dbReference>
<feature type="region of interest" description="Disordered" evidence="6">
    <location>
        <begin position="653"/>
        <end position="718"/>
    </location>
</feature>
<name>A0A813S2I6_9BILA</name>
<comment type="subcellular location">
    <subcellularLocation>
        <location evidence="1 4">Nucleus</location>
    </subcellularLocation>
</comment>
<evidence type="ECO:0000256" key="5">
    <source>
        <dbReference type="PROSITE-ProRule" id="PRU00221"/>
    </source>
</evidence>
<keyword evidence="3 4" id="KW-0539">Nucleus</keyword>
<feature type="compositionally biased region" description="Polar residues" evidence="6">
    <location>
        <begin position="981"/>
        <end position="991"/>
    </location>
</feature>
<dbReference type="InterPro" id="IPR001680">
    <property type="entry name" value="WD40_rpt"/>
</dbReference>
<feature type="compositionally biased region" description="Polar residues" evidence="6">
    <location>
        <begin position="658"/>
        <end position="672"/>
    </location>
</feature>
<dbReference type="CDD" id="cd20020">
    <property type="entry name" value="FH_FOXF"/>
    <property type="match status" value="1"/>
</dbReference>
<evidence type="ECO:0000256" key="3">
    <source>
        <dbReference type="ARBA" id="ARBA00023242"/>
    </source>
</evidence>
<evidence type="ECO:0000313" key="10">
    <source>
        <dbReference type="EMBL" id="CAF3574528.1"/>
    </source>
</evidence>
<dbReference type="FunFam" id="1.10.10.10:FF:000071">
    <property type="entry name" value="Forkhead box F1"/>
    <property type="match status" value="1"/>
</dbReference>
<dbReference type="Proteomes" id="UP000681722">
    <property type="component" value="Unassembled WGS sequence"/>
</dbReference>
<feature type="compositionally biased region" description="Low complexity" evidence="6">
    <location>
        <begin position="697"/>
        <end position="711"/>
    </location>
</feature>
<evidence type="ECO:0000313" key="9">
    <source>
        <dbReference type="EMBL" id="CAF0790294.1"/>
    </source>
</evidence>
<dbReference type="SMART" id="SM00256">
    <property type="entry name" value="FBOX"/>
    <property type="match status" value="1"/>
</dbReference>
<dbReference type="InterPro" id="IPR036047">
    <property type="entry name" value="F-box-like_dom_sf"/>
</dbReference>
<gene>
    <name evidence="9" type="ORF">GPM918_LOCUS2964</name>
    <name evidence="10" type="ORF">SRO942_LOCUS2964</name>
</gene>
<dbReference type="GO" id="GO:0005829">
    <property type="term" value="C:cytosol"/>
    <property type="evidence" value="ECO:0007669"/>
    <property type="project" value="UniProtKB-ARBA"/>
</dbReference>
<keyword evidence="2 4" id="KW-0238">DNA-binding</keyword>
<proteinExistence type="predicted"/>
<feature type="compositionally biased region" description="Low complexity" evidence="6">
    <location>
        <begin position="971"/>
        <end position="980"/>
    </location>
</feature>
<dbReference type="PROSITE" id="PS50082">
    <property type="entry name" value="WD_REPEATS_2"/>
    <property type="match status" value="1"/>
</dbReference>
<feature type="domain" description="F-box" evidence="8">
    <location>
        <begin position="131"/>
        <end position="178"/>
    </location>
</feature>
<dbReference type="InterPro" id="IPR051770">
    <property type="entry name" value="Forkhead_box_regulator"/>
</dbReference>
<dbReference type="EMBL" id="CAJNOQ010000345">
    <property type="protein sequence ID" value="CAF0790294.1"/>
    <property type="molecule type" value="Genomic_DNA"/>
</dbReference>
<dbReference type="SMART" id="SM00320">
    <property type="entry name" value="WD40"/>
    <property type="match status" value="2"/>
</dbReference>
<keyword evidence="5" id="KW-0853">WD repeat</keyword>
<evidence type="ECO:0000256" key="1">
    <source>
        <dbReference type="ARBA" id="ARBA00004123"/>
    </source>
</evidence>
<dbReference type="Gene3D" id="1.10.10.10">
    <property type="entry name" value="Winged helix-like DNA-binding domain superfamily/Winged helix DNA-binding domain"/>
    <property type="match status" value="1"/>
</dbReference>
<dbReference type="PRINTS" id="PR00053">
    <property type="entry name" value="FORKHEAD"/>
</dbReference>
<feature type="compositionally biased region" description="Basic and acidic residues" evidence="6">
    <location>
        <begin position="37"/>
        <end position="59"/>
    </location>
</feature>
<feature type="repeat" description="WD" evidence="5">
    <location>
        <begin position="220"/>
        <end position="254"/>
    </location>
</feature>
<feature type="compositionally biased region" description="Basic and acidic residues" evidence="6">
    <location>
        <begin position="1"/>
        <end position="15"/>
    </location>
</feature>
<dbReference type="SUPFAM" id="SSF46785">
    <property type="entry name" value="Winged helix' DNA-binding domain"/>
    <property type="match status" value="1"/>
</dbReference>
<dbReference type="PANTHER" id="PTHR46262:SF2">
    <property type="entry name" value="FORKHEAD BOX PROTEIN BINIOU"/>
    <property type="match status" value="1"/>
</dbReference>
<reference evidence="9" key="1">
    <citation type="submission" date="2021-02" db="EMBL/GenBank/DDBJ databases">
        <authorList>
            <person name="Nowell W R."/>
        </authorList>
    </citation>
    <scope>NUCLEOTIDE SEQUENCE</scope>
</reference>
<evidence type="ECO:0000256" key="4">
    <source>
        <dbReference type="PROSITE-ProRule" id="PRU00089"/>
    </source>
</evidence>
<dbReference type="AlphaFoldDB" id="A0A813S2I6"/>
<dbReference type="InterPro" id="IPR001810">
    <property type="entry name" value="F-box_dom"/>
</dbReference>
<dbReference type="OrthoDB" id="71437at2759"/>
<evidence type="ECO:0000256" key="6">
    <source>
        <dbReference type="SAM" id="MobiDB-lite"/>
    </source>
</evidence>
<evidence type="ECO:0000259" key="8">
    <source>
        <dbReference type="PROSITE" id="PS50181"/>
    </source>
</evidence>
<dbReference type="SMART" id="SM00339">
    <property type="entry name" value="FH"/>
    <property type="match status" value="1"/>
</dbReference>
<feature type="compositionally biased region" description="Low complexity" evidence="6">
    <location>
        <begin position="834"/>
        <end position="845"/>
    </location>
</feature>
<feature type="domain" description="Fork-head" evidence="7">
    <location>
        <begin position="719"/>
        <end position="813"/>
    </location>
</feature>
<dbReference type="GO" id="GO:0000981">
    <property type="term" value="F:DNA-binding transcription factor activity, RNA polymerase II-specific"/>
    <property type="evidence" value="ECO:0007669"/>
    <property type="project" value="TreeGrafter"/>
</dbReference>
<feature type="region of interest" description="Disordered" evidence="6">
    <location>
        <begin position="960"/>
        <end position="991"/>
    </location>
</feature>
<dbReference type="InterPro" id="IPR036322">
    <property type="entry name" value="WD40_repeat_dom_sf"/>
</dbReference>
<dbReference type="EMBL" id="CAJOBC010000345">
    <property type="protein sequence ID" value="CAF3574528.1"/>
    <property type="molecule type" value="Genomic_DNA"/>
</dbReference>
<comment type="caution">
    <text evidence="9">The sequence shown here is derived from an EMBL/GenBank/DDBJ whole genome shotgun (WGS) entry which is preliminary data.</text>
</comment>
<evidence type="ECO:0000256" key="2">
    <source>
        <dbReference type="ARBA" id="ARBA00023125"/>
    </source>
</evidence>
<dbReference type="InterPro" id="IPR015943">
    <property type="entry name" value="WD40/YVTN_repeat-like_dom_sf"/>
</dbReference>
<feature type="region of interest" description="Disordered" evidence="6">
    <location>
        <begin position="819"/>
        <end position="845"/>
    </location>
</feature>
<dbReference type="PROSITE" id="PS00658">
    <property type="entry name" value="FORK_HEAD_2"/>
    <property type="match status" value="1"/>
</dbReference>